<name>A0A2P4NVH5_9EURY</name>
<accession>A0A2P4NVH5</accession>
<sequence length="208" mass="23596">MVMSFSLIQQHHEEIGKGAYLDLPIYAERALRSAFLSADPRVVGRVTDEILTLDETYVTRYYGEMTRFYHVSGLAYLLRGNQNQAEAAVFNLEKAVDRSDQYLATELAKAYADALNGLIDDDKQLVQNGVDSMAAYHRRYHTGDGFKDIVDHRTCSYLVLAHHRGMNVHVDNEYVPAELYDLEWGSVELPEDTPDALWDLYENADAVA</sequence>
<evidence type="ECO:0000313" key="1">
    <source>
        <dbReference type="EMBL" id="POG57146.1"/>
    </source>
</evidence>
<protein>
    <recommendedName>
        <fullName evidence="3">Tetratricopeptide repeat protein</fullName>
    </recommendedName>
</protein>
<keyword evidence="2" id="KW-1185">Reference proteome</keyword>
<proteinExistence type="predicted"/>
<dbReference type="Proteomes" id="UP000053621">
    <property type="component" value="Unassembled WGS sequence"/>
</dbReference>
<reference evidence="1" key="1">
    <citation type="submission" date="2017-08" db="EMBL/GenBank/DDBJ databases">
        <title>Haloferax marisrubri sp. nov., isolated from the Discovery deep brine-seawater interface in the Red Sea.</title>
        <authorList>
            <person name="Zhang G."/>
            <person name="Stingl U."/>
        </authorList>
    </citation>
    <scope>NUCLEOTIDE SEQUENCE [LARGE SCALE GENOMIC DNA]</scope>
    <source>
        <strain evidence="1">SB3</strain>
    </source>
</reference>
<evidence type="ECO:0000313" key="2">
    <source>
        <dbReference type="Proteomes" id="UP000053621"/>
    </source>
</evidence>
<organism evidence="1 2">
    <name type="scientific">Haloferax marisrubri</name>
    <dbReference type="NCBI Taxonomy" id="1544719"/>
    <lineage>
        <taxon>Archaea</taxon>
        <taxon>Methanobacteriati</taxon>
        <taxon>Methanobacteriota</taxon>
        <taxon>Stenosarchaea group</taxon>
        <taxon>Halobacteria</taxon>
        <taxon>Halobacteriales</taxon>
        <taxon>Haloferacaceae</taxon>
        <taxon>Haloferax</taxon>
    </lineage>
</organism>
<comment type="caution">
    <text evidence="1">The sequence shown here is derived from an EMBL/GenBank/DDBJ whole genome shotgun (WGS) entry which is preliminary data.</text>
</comment>
<dbReference type="EMBL" id="LOPW02000003">
    <property type="protein sequence ID" value="POG57146.1"/>
    <property type="molecule type" value="Genomic_DNA"/>
</dbReference>
<evidence type="ECO:0008006" key="3">
    <source>
        <dbReference type="Google" id="ProtNLM"/>
    </source>
</evidence>
<dbReference type="AlphaFoldDB" id="A0A2P4NVH5"/>
<gene>
    <name evidence="1" type="ORF">AUR65_001670</name>
</gene>